<dbReference type="EMBL" id="DF977471">
    <property type="protein sequence ID" value="GAP87509.1"/>
    <property type="molecule type" value="Genomic_DNA"/>
</dbReference>
<dbReference type="Pfam" id="PF26639">
    <property type="entry name" value="Het-6_barrel"/>
    <property type="match status" value="1"/>
</dbReference>
<dbReference type="OMA" id="MHGELWS"/>
<organism evidence="2">
    <name type="scientific">Rosellinia necatrix</name>
    <name type="common">White root-rot fungus</name>
    <dbReference type="NCBI Taxonomy" id="77044"/>
    <lineage>
        <taxon>Eukaryota</taxon>
        <taxon>Fungi</taxon>
        <taxon>Dikarya</taxon>
        <taxon>Ascomycota</taxon>
        <taxon>Pezizomycotina</taxon>
        <taxon>Sordariomycetes</taxon>
        <taxon>Xylariomycetidae</taxon>
        <taxon>Xylariales</taxon>
        <taxon>Xylariaceae</taxon>
        <taxon>Rosellinia</taxon>
    </lineage>
</organism>
<dbReference type="PANTHER" id="PTHR24148">
    <property type="entry name" value="ANKYRIN REPEAT DOMAIN-CONTAINING PROTEIN 39 HOMOLOG-RELATED"/>
    <property type="match status" value="1"/>
</dbReference>
<evidence type="ECO:0000259" key="1">
    <source>
        <dbReference type="Pfam" id="PF06985"/>
    </source>
</evidence>
<evidence type="ECO:0000313" key="2">
    <source>
        <dbReference type="EMBL" id="GAP87509.1"/>
    </source>
</evidence>
<feature type="domain" description="Heterokaryon incompatibility" evidence="1">
    <location>
        <begin position="46"/>
        <end position="221"/>
    </location>
</feature>
<gene>
    <name evidence="2" type="ORF">SAMD00023353_2600410</name>
</gene>
<dbReference type="Pfam" id="PF06985">
    <property type="entry name" value="HET"/>
    <property type="match status" value="1"/>
</dbReference>
<evidence type="ECO:0000313" key="3">
    <source>
        <dbReference type="Proteomes" id="UP000054516"/>
    </source>
</evidence>
<dbReference type="Proteomes" id="UP000054516">
    <property type="component" value="Unassembled WGS sequence"/>
</dbReference>
<name>A0A1W2THA9_ROSNE</name>
<dbReference type="PANTHER" id="PTHR24148:SF64">
    <property type="entry name" value="HETEROKARYON INCOMPATIBILITY DOMAIN-CONTAINING PROTEIN"/>
    <property type="match status" value="1"/>
</dbReference>
<proteinExistence type="predicted"/>
<sequence>MSEKFVHSALQSHSSEIRLLELLPGSSKEKMQCRLSTFPLSSLPAYQPLSYCWGSQTSLTEILVNGKSFFITRNLAAAFRRLRRPDVSSILWVDSICINQADNLEKSTQIPLIGEIYRRGERTIVWLGKHDRLTGRAFAMLEAMANYANTALEEKPVRLHPDKWRILTKTLGKRGAAETRPDGFGSNSHSPAYWTSRIRSGHARTSVFGRAWFKRVWILQEIAMSQHAVVMCGEYVTSWDSLEKAYEISELWDQWEDGQYLRTLIEIRAGVQAGGRDELGSVILKAARFQATVPVDRIYAVLGLANSFPPGFEVAIDYNADTVTKFAEATRVCIASTGNLELVLDGRGRPADYGGSLPSWAWSPQLDPEQPAYQWQFHRAAATKCLFTAAKNEFGKSGIRFSNDGRLLFVRSIVLDEVVAVGPIFGDMEIGYAFQATWSKLSIGDHRWPRRHLTHLHKSKQIIDIGSPVPYPGKHETRRQAWVGFLAGIVMMNDGMTDASKVEHALRSEEAHMKPYHILGRGPGELPWSRDKSLRDPQMPRMRLRMLYSDRIKGPLMEYLAKRRVVRTSRGYIGLCNRYAEVGDRLALIGGLCVPIILRPVLDGRWRIIGESYVYGIMHGELWSSDKAQSLCIE</sequence>
<dbReference type="InterPro" id="IPR052895">
    <property type="entry name" value="HetReg/Transcr_Mod"/>
</dbReference>
<protein>
    <submittedName>
        <fullName evidence="2">Putative heterokaryon incompatibility protein</fullName>
    </submittedName>
</protein>
<accession>A0A1W2THA9</accession>
<keyword evidence="3" id="KW-1185">Reference proteome</keyword>
<dbReference type="InterPro" id="IPR010730">
    <property type="entry name" value="HET"/>
</dbReference>
<reference evidence="2" key="1">
    <citation type="submission" date="2016-03" db="EMBL/GenBank/DDBJ databases">
        <title>Draft genome sequence of Rosellinia necatrix.</title>
        <authorList>
            <person name="Kanematsu S."/>
        </authorList>
    </citation>
    <scope>NUCLEOTIDE SEQUENCE [LARGE SCALE GENOMIC DNA]</scope>
    <source>
        <strain evidence="2">W97</strain>
    </source>
</reference>
<dbReference type="AlphaFoldDB" id="A0A1W2THA9"/>
<dbReference type="OrthoDB" id="2157530at2759"/>